<evidence type="ECO:0000256" key="4">
    <source>
        <dbReference type="ARBA" id="ARBA00022840"/>
    </source>
</evidence>
<reference evidence="10" key="2">
    <citation type="submission" date="2020-09" db="EMBL/GenBank/DDBJ databases">
        <authorList>
            <person name="Sun Q."/>
            <person name="Sedlacek I."/>
        </authorList>
    </citation>
    <scope>NUCLEOTIDE SEQUENCE</scope>
    <source>
        <strain evidence="10">CCM 7897</strain>
    </source>
</reference>
<feature type="domain" description="ABC transporter" evidence="8">
    <location>
        <begin position="335"/>
        <end position="555"/>
    </location>
</feature>
<organism evidence="10 11">
    <name type="scientific">Azorhizobium oxalatiphilum</name>
    <dbReference type="NCBI Taxonomy" id="980631"/>
    <lineage>
        <taxon>Bacteria</taxon>
        <taxon>Pseudomonadati</taxon>
        <taxon>Pseudomonadota</taxon>
        <taxon>Alphaproteobacteria</taxon>
        <taxon>Hyphomicrobiales</taxon>
        <taxon>Xanthobacteraceae</taxon>
        <taxon>Azorhizobium</taxon>
    </lineage>
</organism>
<evidence type="ECO:0000256" key="6">
    <source>
        <dbReference type="ARBA" id="ARBA00023136"/>
    </source>
</evidence>
<dbReference type="NCBIfam" id="TIGR01194">
    <property type="entry name" value="cyc_pep_trnsptr"/>
    <property type="match status" value="1"/>
</dbReference>
<dbReference type="GO" id="GO:0005886">
    <property type="term" value="C:plasma membrane"/>
    <property type="evidence" value="ECO:0007669"/>
    <property type="project" value="UniProtKB-SubCell"/>
</dbReference>
<keyword evidence="3" id="KW-0547">Nucleotide-binding</keyword>
<dbReference type="GO" id="GO:0034040">
    <property type="term" value="F:ATPase-coupled lipid transmembrane transporter activity"/>
    <property type="evidence" value="ECO:0007669"/>
    <property type="project" value="TreeGrafter"/>
</dbReference>
<evidence type="ECO:0000256" key="5">
    <source>
        <dbReference type="ARBA" id="ARBA00022989"/>
    </source>
</evidence>
<dbReference type="InterPro" id="IPR003439">
    <property type="entry name" value="ABC_transporter-like_ATP-bd"/>
</dbReference>
<feature type="transmembrane region" description="Helical" evidence="7">
    <location>
        <begin position="20"/>
        <end position="43"/>
    </location>
</feature>
<keyword evidence="11" id="KW-1185">Reference proteome</keyword>
<dbReference type="RefSeq" id="WP_188577518.1">
    <property type="nucleotide sequence ID" value="NZ_BMCT01000002.1"/>
</dbReference>
<dbReference type="CDD" id="cd03228">
    <property type="entry name" value="ABCC_MRP_Like"/>
    <property type="match status" value="1"/>
</dbReference>
<evidence type="ECO:0000256" key="1">
    <source>
        <dbReference type="ARBA" id="ARBA00004651"/>
    </source>
</evidence>
<name>A0A917BWC5_9HYPH</name>
<evidence type="ECO:0000259" key="9">
    <source>
        <dbReference type="PROSITE" id="PS50929"/>
    </source>
</evidence>
<dbReference type="PROSITE" id="PS50929">
    <property type="entry name" value="ABC_TM1F"/>
    <property type="match status" value="1"/>
</dbReference>
<dbReference type="Gene3D" id="3.40.50.300">
    <property type="entry name" value="P-loop containing nucleotide triphosphate hydrolases"/>
    <property type="match status" value="1"/>
</dbReference>
<dbReference type="InterPro" id="IPR003593">
    <property type="entry name" value="AAA+_ATPase"/>
</dbReference>
<evidence type="ECO:0000259" key="8">
    <source>
        <dbReference type="PROSITE" id="PS50893"/>
    </source>
</evidence>
<dbReference type="Proteomes" id="UP000606044">
    <property type="component" value="Unassembled WGS sequence"/>
</dbReference>
<dbReference type="PROSITE" id="PS50893">
    <property type="entry name" value="ABC_TRANSPORTER_2"/>
    <property type="match status" value="1"/>
</dbReference>
<dbReference type="PANTHER" id="PTHR24221">
    <property type="entry name" value="ATP-BINDING CASSETTE SUB-FAMILY B"/>
    <property type="match status" value="1"/>
</dbReference>
<keyword evidence="4" id="KW-0067">ATP-binding</keyword>
<feature type="transmembrane region" description="Helical" evidence="7">
    <location>
        <begin position="130"/>
        <end position="153"/>
    </location>
</feature>
<dbReference type="GO" id="GO:0005524">
    <property type="term" value="F:ATP binding"/>
    <property type="evidence" value="ECO:0007669"/>
    <property type="project" value="UniProtKB-KW"/>
</dbReference>
<evidence type="ECO:0000256" key="7">
    <source>
        <dbReference type="SAM" id="Phobius"/>
    </source>
</evidence>
<dbReference type="GO" id="GO:0140359">
    <property type="term" value="F:ABC-type transporter activity"/>
    <property type="evidence" value="ECO:0007669"/>
    <property type="project" value="InterPro"/>
</dbReference>
<dbReference type="Pfam" id="PF00664">
    <property type="entry name" value="ABC_membrane"/>
    <property type="match status" value="1"/>
</dbReference>
<comment type="caution">
    <text evidence="10">The sequence shown here is derived from an EMBL/GenBank/DDBJ whole genome shotgun (WGS) entry which is preliminary data.</text>
</comment>
<dbReference type="Pfam" id="PF00005">
    <property type="entry name" value="ABC_tran"/>
    <property type="match status" value="1"/>
</dbReference>
<proteinExistence type="predicted"/>
<dbReference type="SUPFAM" id="SSF52540">
    <property type="entry name" value="P-loop containing nucleoside triphosphate hydrolases"/>
    <property type="match status" value="1"/>
</dbReference>
<sequence length="555" mass="60331">MTAASTVSLTSAATRLLRPYWPIALLATAMGIASGIGTTFLLATINRLLHAEGGVPTAALLTFGGLCLLVVGGEIVSDLGNSFVGQHVVAAMRRDVSERILAAPIDQLERYRLHRLITTLTTDVDTVSGFTFAFSSLAIALAVSCGALAYLVWLSPGMALVSIIAIAIGSIMHGMARAAGRRRFEAARTLQDELQQHYRALTEGAKELRISRMRRLFLLDRQLGPTITGIRDLRVAAMRVFMSANAFSSILFFALIGLLLALRGVFAVSNEALSGFVLVLLYVKGPLQQLVSALPMIGQAQVSFLRIAELSAELSSSDTGLLDRTRRAPERFSTIELRDVRYAFQPGDGARAFALGPLSLTVHAGETLFIVGENGSGKTTLIKLLLGLYVPQAGTVLRDGRPVTAETRDDYRQLFSTVFTDYYLFADLAGRDVAPTAADRLLRELEMEGKVAIRDGRFTTTDLSTGQRKRLALVHAGLEDRPIVMFDEWAADQDPSFRATFYGRILPDLKRQGKTCIVISHDDRYFESADRIIRLADGRLAHGAPLPQPPSVAHS</sequence>
<dbReference type="GO" id="GO:1904680">
    <property type="term" value="F:peptide transmembrane transporter activity"/>
    <property type="evidence" value="ECO:0007669"/>
    <property type="project" value="InterPro"/>
</dbReference>
<comment type="subcellular location">
    <subcellularLocation>
        <location evidence="1">Cell membrane</location>
        <topology evidence="1">Multi-pass membrane protein</topology>
    </subcellularLocation>
</comment>
<dbReference type="GO" id="GO:0016887">
    <property type="term" value="F:ATP hydrolysis activity"/>
    <property type="evidence" value="ECO:0007669"/>
    <property type="project" value="InterPro"/>
</dbReference>
<dbReference type="SMART" id="SM00382">
    <property type="entry name" value="AAA"/>
    <property type="match status" value="1"/>
</dbReference>
<dbReference type="InterPro" id="IPR005898">
    <property type="entry name" value="Cyc_pep_transpt_SyrD/YojI"/>
</dbReference>
<dbReference type="SUPFAM" id="SSF90123">
    <property type="entry name" value="ABC transporter transmembrane region"/>
    <property type="match status" value="1"/>
</dbReference>
<dbReference type="InterPro" id="IPR027417">
    <property type="entry name" value="P-loop_NTPase"/>
</dbReference>
<evidence type="ECO:0000256" key="3">
    <source>
        <dbReference type="ARBA" id="ARBA00022741"/>
    </source>
</evidence>
<dbReference type="AlphaFoldDB" id="A0A917BWC5"/>
<dbReference type="Gene3D" id="1.20.1560.10">
    <property type="entry name" value="ABC transporter type 1, transmembrane domain"/>
    <property type="match status" value="1"/>
</dbReference>
<evidence type="ECO:0000313" key="11">
    <source>
        <dbReference type="Proteomes" id="UP000606044"/>
    </source>
</evidence>
<dbReference type="InterPro" id="IPR011527">
    <property type="entry name" value="ABC1_TM_dom"/>
</dbReference>
<feature type="transmembrane region" description="Helical" evidence="7">
    <location>
        <begin position="159"/>
        <end position="179"/>
    </location>
</feature>
<dbReference type="PANTHER" id="PTHR24221:SF654">
    <property type="entry name" value="ATP-BINDING CASSETTE SUB-FAMILY B MEMBER 6"/>
    <property type="match status" value="1"/>
</dbReference>
<dbReference type="EMBL" id="BMCT01000002">
    <property type="protein sequence ID" value="GGF58222.1"/>
    <property type="molecule type" value="Genomic_DNA"/>
</dbReference>
<feature type="domain" description="ABC transmembrane type-1" evidence="9">
    <location>
        <begin position="23"/>
        <end position="299"/>
    </location>
</feature>
<evidence type="ECO:0000313" key="10">
    <source>
        <dbReference type="EMBL" id="GGF58222.1"/>
    </source>
</evidence>
<protein>
    <submittedName>
        <fullName evidence="10">Pyoverdine biosynthesis protein PvdE</fullName>
    </submittedName>
</protein>
<gene>
    <name evidence="10" type="primary">pvdE</name>
    <name evidence="10" type="ORF">GCM10007301_17350</name>
</gene>
<reference evidence="10" key="1">
    <citation type="journal article" date="2014" name="Int. J. Syst. Evol. Microbiol.">
        <title>Complete genome sequence of Corynebacterium casei LMG S-19264T (=DSM 44701T), isolated from a smear-ripened cheese.</title>
        <authorList>
            <consortium name="US DOE Joint Genome Institute (JGI-PGF)"/>
            <person name="Walter F."/>
            <person name="Albersmeier A."/>
            <person name="Kalinowski J."/>
            <person name="Ruckert C."/>
        </authorList>
    </citation>
    <scope>NUCLEOTIDE SEQUENCE</scope>
    <source>
        <strain evidence="10">CCM 7897</strain>
    </source>
</reference>
<dbReference type="InterPro" id="IPR036640">
    <property type="entry name" value="ABC1_TM_sf"/>
</dbReference>
<keyword evidence="6 7" id="KW-0472">Membrane</keyword>
<dbReference type="InterPro" id="IPR039421">
    <property type="entry name" value="Type_1_exporter"/>
</dbReference>
<evidence type="ECO:0000256" key="2">
    <source>
        <dbReference type="ARBA" id="ARBA00022692"/>
    </source>
</evidence>
<keyword evidence="5 7" id="KW-1133">Transmembrane helix</keyword>
<keyword evidence="2 7" id="KW-0812">Transmembrane</keyword>
<dbReference type="FunFam" id="3.40.50.300:FF:001035">
    <property type="entry name" value="ABC transporter ATP-binding protein YojI"/>
    <property type="match status" value="1"/>
</dbReference>
<feature type="transmembrane region" description="Helical" evidence="7">
    <location>
        <begin position="240"/>
        <end position="259"/>
    </location>
</feature>
<accession>A0A917BWC5</accession>
<dbReference type="GO" id="GO:0015833">
    <property type="term" value="P:peptide transport"/>
    <property type="evidence" value="ECO:0007669"/>
    <property type="project" value="InterPro"/>
</dbReference>